<dbReference type="Proteomes" id="UP000325134">
    <property type="component" value="Unassembled WGS sequence"/>
</dbReference>
<sequence length="142" mass="15732">MKIKALFLLVTLMPMGVAAQQHFSCSWGDRGACLGYGETVCSSSGKCVSSDAVCFDSYQCNYEGFTCKSNVTECVDSYNRLLADHNDLVAEFNDLLDKNRTVAIALKTVTAERDGLEENLYDIQNCLSRATTLDDAQSCRWR</sequence>
<dbReference type="AlphaFoldDB" id="A0A1M5BEV7"/>
<reference evidence="2 3" key="1">
    <citation type="submission" date="2016-11" db="EMBL/GenBank/DDBJ databases">
        <authorList>
            <person name="Varghese N."/>
            <person name="Submissions S."/>
        </authorList>
    </citation>
    <scope>NUCLEOTIDE SEQUENCE [LARGE SCALE GENOMIC DNA]</scope>
    <source>
        <strain evidence="2 3">DSM 29341</strain>
    </source>
</reference>
<evidence type="ECO:0000313" key="2">
    <source>
        <dbReference type="EMBL" id="SHF40976.1"/>
    </source>
</evidence>
<accession>A0A1M5BEV7</accession>
<evidence type="ECO:0000313" key="3">
    <source>
        <dbReference type="Proteomes" id="UP000325134"/>
    </source>
</evidence>
<feature type="signal peptide" evidence="1">
    <location>
        <begin position="1"/>
        <end position="19"/>
    </location>
</feature>
<organism evidence="2 3">
    <name type="scientific">Ruegeria intermedia</name>
    <dbReference type="NCBI Taxonomy" id="996115"/>
    <lineage>
        <taxon>Bacteria</taxon>
        <taxon>Pseudomonadati</taxon>
        <taxon>Pseudomonadota</taxon>
        <taxon>Alphaproteobacteria</taxon>
        <taxon>Rhodobacterales</taxon>
        <taxon>Roseobacteraceae</taxon>
        <taxon>Ruegeria</taxon>
    </lineage>
</organism>
<dbReference type="RefSeq" id="WP_149777369.1">
    <property type="nucleotide sequence ID" value="NZ_FQVK01000038.1"/>
</dbReference>
<keyword evidence="3" id="KW-1185">Reference proteome</keyword>
<evidence type="ECO:0000256" key="1">
    <source>
        <dbReference type="SAM" id="SignalP"/>
    </source>
</evidence>
<protein>
    <submittedName>
        <fullName evidence="2">Uncharacterized protein</fullName>
    </submittedName>
</protein>
<dbReference type="OrthoDB" id="8453292at2"/>
<name>A0A1M5BEV7_9RHOB</name>
<keyword evidence="1" id="KW-0732">Signal</keyword>
<proteinExistence type="predicted"/>
<dbReference type="EMBL" id="FQVK01000038">
    <property type="protein sequence ID" value="SHF40976.1"/>
    <property type="molecule type" value="Genomic_DNA"/>
</dbReference>
<gene>
    <name evidence="2" type="ORF">SAMN05444279_13810</name>
</gene>
<feature type="chain" id="PRO_5011979477" evidence="1">
    <location>
        <begin position="20"/>
        <end position="142"/>
    </location>
</feature>